<evidence type="ECO:0000313" key="2">
    <source>
        <dbReference type="EMBL" id="CAF4340343.1"/>
    </source>
</evidence>
<evidence type="ECO:0000259" key="1">
    <source>
        <dbReference type="Pfam" id="PF01425"/>
    </source>
</evidence>
<dbReference type="SUPFAM" id="SSF75304">
    <property type="entry name" value="Amidase signature (AS) enzymes"/>
    <property type="match status" value="1"/>
</dbReference>
<reference evidence="2" key="1">
    <citation type="submission" date="2021-02" db="EMBL/GenBank/DDBJ databases">
        <authorList>
            <person name="Nowell W R."/>
        </authorList>
    </citation>
    <scope>NUCLEOTIDE SEQUENCE</scope>
</reference>
<dbReference type="PANTHER" id="PTHR11895">
    <property type="entry name" value="TRANSAMIDASE"/>
    <property type="match status" value="1"/>
</dbReference>
<dbReference type="InterPro" id="IPR023631">
    <property type="entry name" value="Amidase_dom"/>
</dbReference>
<comment type="caution">
    <text evidence="2">The sequence shown here is derived from an EMBL/GenBank/DDBJ whole genome shotgun (WGS) entry which is preliminary data.</text>
</comment>
<dbReference type="Proteomes" id="UP000663823">
    <property type="component" value="Unassembled WGS sequence"/>
</dbReference>
<organism evidence="2 3">
    <name type="scientific">Rotaria sordida</name>
    <dbReference type="NCBI Taxonomy" id="392033"/>
    <lineage>
        <taxon>Eukaryota</taxon>
        <taxon>Metazoa</taxon>
        <taxon>Spiralia</taxon>
        <taxon>Gnathifera</taxon>
        <taxon>Rotifera</taxon>
        <taxon>Eurotatoria</taxon>
        <taxon>Bdelloidea</taxon>
        <taxon>Philodinida</taxon>
        <taxon>Philodinidae</taxon>
        <taxon>Rotaria</taxon>
    </lineage>
</organism>
<gene>
    <name evidence="2" type="ORF">OTI717_LOCUS43226</name>
</gene>
<dbReference type="PANTHER" id="PTHR11895:SF151">
    <property type="entry name" value="GLUTAMYL-TRNA(GLN) AMIDOTRANSFERASE SUBUNIT A"/>
    <property type="match status" value="1"/>
</dbReference>
<dbReference type="GO" id="GO:0003824">
    <property type="term" value="F:catalytic activity"/>
    <property type="evidence" value="ECO:0007669"/>
    <property type="project" value="InterPro"/>
</dbReference>
<feature type="domain" description="Amidase" evidence="1">
    <location>
        <begin position="4"/>
        <end position="106"/>
    </location>
</feature>
<dbReference type="Gene3D" id="3.90.1300.10">
    <property type="entry name" value="Amidase signature (AS) domain"/>
    <property type="match status" value="1"/>
</dbReference>
<sequence>MLKQKELNAYITETIDLAIEQAKNSDQNYINGTARPLEGIPVAITDLFCTKGILTTAASKMLSNFIPTYESTVSHRIQDNGTVMLGKTNMDEFAMGSANITSYFGSSSG</sequence>
<dbReference type="InterPro" id="IPR036928">
    <property type="entry name" value="AS_sf"/>
</dbReference>
<dbReference type="EMBL" id="CAJOAX010060179">
    <property type="protein sequence ID" value="CAF4340343.1"/>
    <property type="molecule type" value="Genomic_DNA"/>
</dbReference>
<dbReference type="Pfam" id="PF01425">
    <property type="entry name" value="Amidase"/>
    <property type="match status" value="1"/>
</dbReference>
<protein>
    <recommendedName>
        <fullName evidence="1">Amidase domain-containing protein</fullName>
    </recommendedName>
</protein>
<dbReference type="InterPro" id="IPR000120">
    <property type="entry name" value="Amidase"/>
</dbReference>
<evidence type="ECO:0000313" key="3">
    <source>
        <dbReference type="Proteomes" id="UP000663823"/>
    </source>
</evidence>
<name>A0A820KI64_9BILA</name>
<proteinExistence type="predicted"/>
<accession>A0A820KI64</accession>
<dbReference type="AlphaFoldDB" id="A0A820KI64"/>